<evidence type="ECO:0000313" key="1">
    <source>
        <dbReference type="EMBL" id="QHI96767.1"/>
    </source>
</evidence>
<protein>
    <submittedName>
        <fullName evidence="1">Uncharacterized protein</fullName>
    </submittedName>
</protein>
<accession>A0A857IZM5</accession>
<dbReference type="KEGG" id="xyk:GT347_01430"/>
<dbReference type="RefSeq" id="WP_160550285.1">
    <property type="nucleotide sequence ID" value="NZ_CP047650.1"/>
</dbReference>
<dbReference type="Proteomes" id="UP000464787">
    <property type="component" value="Chromosome"/>
</dbReference>
<sequence>MSALGFLWSVFVFSSSLVFRVELGLRAPDRGNFLSIERKSPKKNSMREREIFFGPLLRSAWGGNRFWEALPGDDLALLDIGATLPVQPELAADCRLSINRHAQISGVFGIAVLAVPLQGSGPTTG</sequence>
<proteinExistence type="predicted"/>
<gene>
    <name evidence="1" type="ORF">GT347_01430</name>
</gene>
<dbReference type="AlphaFoldDB" id="A0A857IZM5"/>
<dbReference type="EMBL" id="CP047650">
    <property type="protein sequence ID" value="QHI96767.1"/>
    <property type="molecule type" value="Genomic_DNA"/>
</dbReference>
<reference evidence="1 2" key="1">
    <citation type="submission" date="2020-01" db="EMBL/GenBank/DDBJ databases">
        <title>Genome sequencing of strain KACC 21265.</title>
        <authorList>
            <person name="Heo J."/>
            <person name="Kim S.-J."/>
            <person name="Kim J.-S."/>
            <person name="Hong S.-B."/>
            <person name="Kwon S.-W."/>
        </authorList>
    </citation>
    <scope>NUCLEOTIDE SEQUENCE [LARGE SCALE GENOMIC DNA]</scope>
    <source>
        <strain evidence="1 2">KACC 21265</strain>
    </source>
</reference>
<name>A0A857IZM5_9BURK</name>
<keyword evidence="2" id="KW-1185">Reference proteome</keyword>
<organism evidence="1 2">
    <name type="scientific">Xylophilus rhododendri</name>
    <dbReference type="NCBI Taxonomy" id="2697032"/>
    <lineage>
        <taxon>Bacteria</taxon>
        <taxon>Pseudomonadati</taxon>
        <taxon>Pseudomonadota</taxon>
        <taxon>Betaproteobacteria</taxon>
        <taxon>Burkholderiales</taxon>
        <taxon>Xylophilus</taxon>
    </lineage>
</organism>
<evidence type="ECO:0000313" key="2">
    <source>
        <dbReference type="Proteomes" id="UP000464787"/>
    </source>
</evidence>